<dbReference type="PANTHER" id="PTHR30332">
    <property type="entry name" value="PROBABLE GENERAL SECRETION PATHWAY PROTEIN D"/>
    <property type="match status" value="1"/>
</dbReference>
<keyword evidence="6" id="KW-1185">Reference proteome</keyword>
<evidence type="ECO:0000313" key="6">
    <source>
        <dbReference type="Proteomes" id="UP001596391"/>
    </source>
</evidence>
<sequence>MHPHFTRRTLVVSLGTALLSSLPLHAQAKTPPANPCRPLTTRSECTQWRNDHDITKTIFLTNTTQQNDANEVLVALRNVLDPSIKIYLVASQNAIVVRTIPEDMAQAEALVADLTKPRKQYRLTYTVNTLEGKNRISSEVYSVVAVNGQRVTEKQGNKVPVITGSKDGELQYTYIDVGHALDATLSDGGSVVALKTKVEVSSPAPTPSMPTEPTIHQTVLEGSILLTPGKPLTLGSADIEGTHQRIEVEVLATPTN</sequence>
<evidence type="ECO:0000256" key="4">
    <source>
        <dbReference type="SAM" id="SignalP"/>
    </source>
</evidence>
<name>A0ABW1Z7I6_9BACT</name>
<protein>
    <recommendedName>
        <fullName evidence="7">NolW-like domain-containing protein</fullName>
    </recommendedName>
</protein>
<dbReference type="InterPro" id="IPR050810">
    <property type="entry name" value="Bact_Secretion_Sys_Channel"/>
</dbReference>
<dbReference type="RefSeq" id="WP_263371726.1">
    <property type="nucleotide sequence ID" value="NZ_JAGSYD010000003.1"/>
</dbReference>
<feature type="chain" id="PRO_5045693049" description="NolW-like domain-containing protein" evidence="4">
    <location>
        <begin position="29"/>
        <end position="256"/>
    </location>
</feature>
<dbReference type="PANTHER" id="PTHR30332:SF24">
    <property type="entry name" value="SECRETIN GSPD-RELATED"/>
    <property type="match status" value="1"/>
</dbReference>
<keyword evidence="2 4" id="KW-0732">Signal</keyword>
<evidence type="ECO:0000256" key="3">
    <source>
        <dbReference type="ARBA" id="ARBA00023136"/>
    </source>
</evidence>
<evidence type="ECO:0000256" key="1">
    <source>
        <dbReference type="ARBA" id="ARBA00004370"/>
    </source>
</evidence>
<evidence type="ECO:0000256" key="2">
    <source>
        <dbReference type="ARBA" id="ARBA00022729"/>
    </source>
</evidence>
<comment type="caution">
    <text evidence="5">The sequence shown here is derived from an EMBL/GenBank/DDBJ whole genome shotgun (WGS) entry which is preliminary data.</text>
</comment>
<organism evidence="5 6">
    <name type="scientific">Granulicella cerasi</name>
    <dbReference type="NCBI Taxonomy" id="741063"/>
    <lineage>
        <taxon>Bacteria</taxon>
        <taxon>Pseudomonadati</taxon>
        <taxon>Acidobacteriota</taxon>
        <taxon>Terriglobia</taxon>
        <taxon>Terriglobales</taxon>
        <taxon>Acidobacteriaceae</taxon>
        <taxon>Granulicella</taxon>
    </lineage>
</organism>
<gene>
    <name evidence="5" type="ORF">ACFQBQ_07055</name>
</gene>
<proteinExistence type="predicted"/>
<evidence type="ECO:0000313" key="5">
    <source>
        <dbReference type="EMBL" id="MFC6645347.1"/>
    </source>
</evidence>
<evidence type="ECO:0008006" key="7">
    <source>
        <dbReference type="Google" id="ProtNLM"/>
    </source>
</evidence>
<feature type="signal peptide" evidence="4">
    <location>
        <begin position="1"/>
        <end position="28"/>
    </location>
</feature>
<comment type="subcellular location">
    <subcellularLocation>
        <location evidence="1">Membrane</location>
    </subcellularLocation>
</comment>
<dbReference type="EMBL" id="JBHSWI010000001">
    <property type="protein sequence ID" value="MFC6645347.1"/>
    <property type="molecule type" value="Genomic_DNA"/>
</dbReference>
<reference evidence="6" key="1">
    <citation type="journal article" date="2019" name="Int. J. Syst. Evol. Microbiol.">
        <title>The Global Catalogue of Microorganisms (GCM) 10K type strain sequencing project: providing services to taxonomists for standard genome sequencing and annotation.</title>
        <authorList>
            <consortium name="The Broad Institute Genomics Platform"/>
            <consortium name="The Broad Institute Genome Sequencing Center for Infectious Disease"/>
            <person name="Wu L."/>
            <person name="Ma J."/>
        </authorList>
    </citation>
    <scope>NUCLEOTIDE SEQUENCE [LARGE SCALE GENOMIC DNA]</scope>
    <source>
        <strain evidence="6">CGMCC 1.16026</strain>
    </source>
</reference>
<keyword evidence="3" id="KW-0472">Membrane</keyword>
<dbReference type="Proteomes" id="UP001596391">
    <property type="component" value="Unassembled WGS sequence"/>
</dbReference>
<accession>A0ABW1Z7I6</accession>